<dbReference type="PANTHER" id="PTHR28570">
    <property type="entry name" value="ASPARTYL AMINOPEPTIDASE"/>
    <property type="match status" value="1"/>
</dbReference>
<evidence type="ECO:0000256" key="6">
    <source>
        <dbReference type="ARBA" id="ARBA00022801"/>
    </source>
</evidence>
<evidence type="ECO:0000256" key="8">
    <source>
        <dbReference type="ARBA" id="ARBA00023049"/>
    </source>
</evidence>
<dbReference type="GO" id="GO:0008270">
    <property type="term" value="F:zinc ion binding"/>
    <property type="evidence" value="ECO:0007669"/>
    <property type="project" value="InterPro"/>
</dbReference>
<evidence type="ECO:0000256" key="2">
    <source>
        <dbReference type="ARBA" id="ARBA00008290"/>
    </source>
</evidence>
<evidence type="ECO:0000256" key="7">
    <source>
        <dbReference type="ARBA" id="ARBA00022833"/>
    </source>
</evidence>
<comment type="caution">
    <text evidence="11">The sequence shown here is derived from an EMBL/GenBank/DDBJ whole genome shotgun (WGS) entry which is preliminary data.</text>
</comment>
<evidence type="ECO:0000256" key="9">
    <source>
        <dbReference type="RuleBase" id="RU004386"/>
    </source>
</evidence>
<keyword evidence="6 9" id="KW-0378">Hydrolase</keyword>
<evidence type="ECO:0000313" key="11">
    <source>
        <dbReference type="EMBL" id="HGB35410.1"/>
    </source>
</evidence>
<evidence type="ECO:0000256" key="10">
    <source>
        <dbReference type="RuleBase" id="RU004387"/>
    </source>
</evidence>
<evidence type="ECO:0000256" key="4">
    <source>
        <dbReference type="ARBA" id="ARBA00022670"/>
    </source>
</evidence>
<protein>
    <recommendedName>
        <fullName evidence="10">M18 family aminopeptidase</fullName>
        <ecNumber evidence="10">3.4.11.-</ecNumber>
    </recommendedName>
</protein>
<name>A0A7V3NTC4_UNCW3</name>
<keyword evidence="3 9" id="KW-0031">Aminopeptidase</keyword>
<dbReference type="InterPro" id="IPR023358">
    <property type="entry name" value="Peptidase_M18_dom2"/>
</dbReference>
<comment type="similarity">
    <text evidence="2 9">Belongs to the peptidase M18 family.</text>
</comment>
<dbReference type="GO" id="GO:0006508">
    <property type="term" value="P:proteolysis"/>
    <property type="evidence" value="ECO:0007669"/>
    <property type="project" value="UniProtKB-KW"/>
</dbReference>
<keyword evidence="7 9" id="KW-0862">Zinc</keyword>
<dbReference type="PANTHER" id="PTHR28570:SF2">
    <property type="entry name" value="M18 FAMILY AMINOPEPTIDASE 1-RELATED"/>
    <property type="match status" value="1"/>
</dbReference>
<evidence type="ECO:0000256" key="3">
    <source>
        <dbReference type="ARBA" id="ARBA00022438"/>
    </source>
</evidence>
<accession>A0A7V3NTC4</accession>
<comment type="cofactor">
    <cofactor evidence="1 10">
        <name>Zn(2+)</name>
        <dbReference type="ChEBI" id="CHEBI:29105"/>
    </cofactor>
</comment>
<dbReference type="NCBIfam" id="NF002600">
    <property type="entry name" value="PRK02256.1"/>
    <property type="match status" value="1"/>
</dbReference>
<proteinExistence type="inferred from homology"/>
<dbReference type="EC" id="3.4.11.-" evidence="10"/>
<sequence length="443" mass="49327">MEFKNAWSRKNLQEVFAFCEDYRKFLSKAKTEREVVEFFENLVKNRPDIKAYNIKNKSLILYKKGTESISEGFKIVAAHIDAPRIDIKQNPVYEDTDLVLLETHYYGGIKKYQWVTKPMAIHGVIVKADGTVMKVNIGDEPGDPVFTFTDILPHLARNVQANKNISEAIHGEKLDLLFGHIPLETEDEKVKEKVKQKVLQILKEKYNIEEKDFVAAELEIVPQGEALDVGIDRSMIGGYGQDDRVCAYTAVKALLDAENPKKHLLVVLFDKEEIGSDGNTGAQSLIIENIISKILKENGVEEYSQIREILAKSEAISGDVTAGVDPNWKEVHELKNAAKLGYGIAISKYTGSGGKYSTNDANAEFVAKIISIFDSDNVAWQVAELGKVDEGGGGTVAKYLAKYGMDVIDAGTPLLSMHSPFEIASKVDVYMTYKGYKAFLKSK</sequence>
<dbReference type="AlphaFoldDB" id="A0A7V3NTC4"/>
<dbReference type="GO" id="GO:0005737">
    <property type="term" value="C:cytoplasm"/>
    <property type="evidence" value="ECO:0007669"/>
    <property type="project" value="UniProtKB-ARBA"/>
</dbReference>
<reference evidence="11" key="1">
    <citation type="journal article" date="2020" name="mSystems">
        <title>Genome- and Community-Level Interaction Insights into Carbon Utilization and Element Cycling Functions of Hydrothermarchaeota in Hydrothermal Sediment.</title>
        <authorList>
            <person name="Zhou Z."/>
            <person name="Liu Y."/>
            <person name="Xu W."/>
            <person name="Pan J."/>
            <person name="Luo Z.H."/>
            <person name="Li M."/>
        </authorList>
    </citation>
    <scope>NUCLEOTIDE SEQUENCE [LARGE SCALE GENOMIC DNA]</scope>
    <source>
        <strain evidence="11">SpSt-754</strain>
    </source>
</reference>
<dbReference type="PRINTS" id="PR00932">
    <property type="entry name" value="AMINO1PTASE"/>
</dbReference>
<evidence type="ECO:0000256" key="5">
    <source>
        <dbReference type="ARBA" id="ARBA00022723"/>
    </source>
</evidence>
<organism evidence="11">
    <name type="scientific">candidate division WOR-3 bacterium</name>
    <dbReference type="NCBI Taxonomy" id="2052148"/>
    <lineage>
        <taxon>Bacteria</taxon>
        <taxon>Bacteria division WOR-3</taxon>
    </lineage>
</organism>
<dbReference type="SUPFAM" id="SSF53187">
    <property type="entry name" value="Zn-dependent exopeptidases"/>
    <property type="match status" value="1"/>
</dbReference>
<dbReference type="Gene3D" id="3.40.630.10">
    <property type="entry name" value="Zn peptidases"/>
    <property type="match status" value="1"/>
</dbReference>
<dbReference type="EMBL" id="DTGD01000027">
    <property type="protein sequence ID" value="HGB35410.1"/>
    <property type="molecule type" value="Genomic_DNA"/>
</dbReference>
<dbReference type="SUPFAM" id="SSF101821">
    <property type="entry name" value="Aminopeptidase/glucanase lid domain"/>
    <property type="match status" value="1"/>
</dbReference>
<gene>
    <name evidence="11" type="ORF">ENV38_00675</name>
</gene>
<keyword evidence="5 9" id="KW-0479">Metal-binding</keyword>
<evidence type="ECO:0000256" key="1">
    <source>
        <dbReference type="ARBA" id="ARBA00001947"/>
    </source>
</evidence>
<dbReference type="InterPro" id="IPR001948">
    <property type="entry name" value="Peptidase_M18"/>
</dbReference>
<dbReference type="GO" id="GO:0004177">
    <property type="term" value="F:aminopeptidase activity"/>
    <property type="evidence" value="ECO:0007669"/>
    <property type="project" value="UniProtKB-KW"/>
</dbReference>
<keyword evidence="4 9" id="KW-0645">Protease</keyword>
<dbReference type="Gene3D" id="2.30.250.10">
    <property type="entry name" value="Aminopeptidase i, Domain 2"/>
    <property type="match status" value="1"/>
</dbReference>
<dbReference type="Pfam" id="PF02127">
    <property type="entry name" value="Peptidase_M18"/>
    <property type="match status" value="1"/>
</dbReference>
<keyword evidence="8 9" id="KW-0482">Metalloprotease</keyword>
<dbReference type="GO" id="GO:0008237">
    <property type="term" value="F:metallopeptidase activity"/>
    <property type="evidence" value="ECO:0007669"/>
    <property type="project" value="UniProtKB-KW"/>
</dbReference>